<keyword evidence="2" id="KW-1185">Reference proteome</keyword>
<dbReference type="Proteomes" id="UP000008311">
    <property type="component" value="Unassembled WGS sequence"/>
</dbReference>
<reference evidence="2" key="1">
    <citation type="journal article" date="2010" name="Nat. Biotechnol.">
        <title>Draft genome sequence of the oilseed species Ricinus communis.</title>
        <authorList>
            <person name="Chan A.P."/>
            <person name="Crabtree J."/>
            <person name="Zhao Q."/>
            <person name="Lorenzi H."/>
            <person name="Orvis J."/>
            <person name="Puiu D."/>
            <person name="Melake-Berhan A."/>
            <person name="Jones K.M."/>
            <person name="Redman J."/>
            <person name="Chen G."/>
            <person name="Cahoon E.B."/>
            <person name="Gedil M."/>
            <person name="Stanke M."/>
            <person name="Haas B.J."/>
            <person name="Wortman J.R."/>
            <person name="Fraser-Liggett C.M."/>
            <person name="Ravel J."/>
            <person name="Rabinowicz P.D."/>
        </authorList>
    </citation>
    <scope>NUCLEOTIDE SEQUENCE [LARGE SCALE GENOMIC DNA]</scope>
    <source>
        <strain evidence="2">cv. Hale</strain>
    </source>
</reference>
<dbReference type="InParanoid" id="B9SA75"/>
<proteinExistence type="predicted"/>
<gene>
    <name evidence="1" type="ORF">RCOM_0862820</name>
</gene>
<accession>B9SA75</accession>
<name>B9SA75_RICCO</name>
<evidence type="ECO:0000313" key="1">
    <source>
        <dbReference type="EMBL" id="EEF39494.1"/>
    </source>
</evidence>
<protein>
    <submittedName>
        <fullName evidence="1">Uncharacterized protein</fullName>
    </submittedName>
</protein>
<sequence length="140" mass="15931">MANVNDHLTTYKFDDASLNVTEGEKEKDSSSLRFSSGREISTPSLTLQRICGNLIIRGNRMEGRIIGTRKCPLEFVTLVNDEEETIADNPKYEDWAIHDQILIGWLYNSIEPDVASKIMEYETSKDLLESIRDLFGVKSK</sequence>
<organism evidence="1 2">
    <name type="scientific">Ricinus communis</name>
    <name type="common">Castor bean</name>
    <dbReference type="NCBI Taxonomy" id="3988"/>
    <lineage>
        <taxon>Eukaryota</taxon>
        <taxon>Viridiplantae</taxon>
        <taxon>Streptophyta</taxon>
        <taxon>Embryophyta</taxon>
        <taxon>Tracheophyta</taxon>
        <taxon>Spermatophyta</taxon>
        <taxon>Magnoliopsida</taxon>
        <taxon>eudicotyledons</taxon>
        <taxon>Gunneridae</taxon>
        <taxon>Pentapetalae</taxon>
        <taxon>rosids</taxon>
        <taxon>fabids</taxon>
        <taxon>Malpighiales</taxon>
        <taxon>Euphorbiaceae</taxon>
        <taxon>Acalyphoideae</taxon>
        <taxon>Acalypheae</taxon>
        <taxon>Ricinus</taxon>
    </lineage>
</organism>
<dbReference type="AlphaFoldDB" id="B9SA75"/>
<dbReference type="EMBL" id="EQ973901">
    <property type="protein sequence ID" value="EEF39494.1"/>
    <property type="molecule type" value="Genomic_DNA"/>
</dbReference>
<evidence type="ECO:0000313" key="2">
    <source>
        <dbReference type="Proteomes" id="UP000008311"/>
    </source>
</evidence>